<reference evidence="2 3" key="1">
    <citation type="journal article" date="2019" name="Fungal Biol. Biotechnol.">
        <title>Draft genome sequence of fastidious pathogen Ceratobasidium theobromae, which causes vascular-streak dieback in Theobroma cacao.</title>
        <authorList>
            <person name="Ali S.S."/>
            <person name="Asman A."/>
            <person name="Shao J."/>
            <person name="Firmansyah A.P."/>
            <person name="Susilo A.W."/>
            <person name="Rosmana A."/>
            <person name="McMahon P."/>
            <person name="Junaid M."/>
            <person name="Guest D."/>
            <person name="Kheng T.Y."/>
            <person name="Meinhardt L.W."/>
            <person name="Bailey B.A."/>
        </authorList>
    </citation>
    <scope>NUCLEOTIDE SEQUENCE [LARGE SCALE GENOMIC DNA]</scope>
    <source>
        <strain evidence="2 3">CT2</strain>
    </source>
</reference>
<evidence type="ECO:0000313" key="2">
    <source>
        <dbReference type="EMBL" id="KAB5590391.1"/>
    </source>
</evidence>
<keyword evidence="3" id="KW-1185">Reference proteome</keyword>
<dbReference type="Proteomes" id="UP000383932">
    <property type="component" value="Unassembled WGS sequence"/>
</dbReference>
<comment type="caution">
    <text evidence="2">The sequence shown here is derived from an EMBL/GenBank/DDBJ whole genome shotgun (WGS) entry which is preliminary data.</text>
</comment>
<gene>
    <name evidence="2" type="ORF">CTheo_6157</name>
</gene>
<evidence type="ECO:0000256" key="1">
    <source>
        <dbReference type="SAM" id="MobiDB-lite"/>
    </source>
</evidence>
<proteinExistence type="predicted"/>
<protein>
    <submittedName>
        <fullName evidence="2">Uncharacterized protein</fullName>
    </submittedName>
</protein>
<dbReference type="AlphaFoldDB" id="A0A5N5QG00"/>
<accession>A0A5N5QG00</accession>
<dbReference type="OrthoDB" id="3165266at2759"/>
<sequence length="548" mass="61410">MEFSARPLRREPPQPLGNVNYFSVSAATPPALNADPHPSGYAVRVKLDNPHPDLPFRTGELVSGRVHVYASLETTRFSTPRLSLRVCFESRTLFWNLEPKEVGKIGQKLQKIKNSTAREYENVMRHEVHRGVVPMVDLTLSWDALSAVDMVLEPGVNDGCLEFALPFSFIIPRRMRITEYSEHSEAPRDLCSLERCPPSTLRDSRFGSIQWVVEAIMDLVPGAQGEVDETMLRLPTKDQVLTRLVFPVMPSLEDVGTLRDEPFFGNDPQADSFGCRRLSDTEMEEGKKATMGRIRARGGKWEVYVKEVRMANKSTISSEVILSRLVYACLLIPGFSQPVVRSHGAQFSTHAAELTLVLFLQHTNSPSNTLKSVFRSSKPKPVCLRRILICLLRTISTRGGKEVRPHTYTTLLRRHELRFDDSDASPSSSSSKPPPGLVIPSEESSAPLELDLALDLQSQVEMDVASGKQLSVPAKDLVPSFRTPNLQHEYLLTVSLWFTEDEIERYAARFPVQFIPSDENQLPRFEDVVGAPPPAFTDNTELPEYGAN</sequence>
<dbReference type="EMBL" id="SSOP01000173">
    <property type="protein sequence ID" value="KAB5590391.1"/>
    <property type="molecule type" value="Genomic_DNA"/>
</dbReference>
<evidence type="ECO:0000313" key="3">
    <source>
        <dbReference type="Proteomes" id="UP000383932"/>
    </source>
</evidence>
<feature type="region of interest" description="Disordered" evidence="1">
    <location>
        <begin position="420"/>
        <end position="442"/>
    </location>
</feature>
<organism evidence="2 3">
    <name type="scientific">Ceratobasidium theobromae</name>
    <dbReference type="NCBI Taxonomy" id="1582974"/>
    <lineage>
        <taxon>Eukaryota</taxon>
        <taxon>Fungi</taxon>
        <taxon>Dikarya</taxon>
        <taxon>Basidiomycota</taxon>
        <taxon>Agaricomycotina</taxon>
        <taxon>Agaricomycetes</taxon>
        <taxon>Cantharellales</taxon>
        <taxon>Ceratobasidiaceae</taxon>
        <taxon>Ceratobasidium</taxon>
    </lineage>
</organism>
<name>A0A5N5QG00_9AGAM</name>